<gene>
    <name evidence="1" type="ORF">HAX54_037187</name>
</gene>
<dbReference type="Proteomes" id="UP000823775">
    <property type="component" value="Unassembled WGS sequence"/>
</dbReference>
<organism evidence="1 2">
    <name type="scientific">Datura stramonium</name>
    <name type="common">Jimsonweed</name>
    <name type="synonym">Common thornapple</name>
    <dbReference type="NCBI Taxonomy" id="4076"/>
    <lineage>
        <taxon>Eukaryota</taxon>
        <taxon>Viridiplantae</taxon>
        <taxon>Streptophyta</taxon>
        <taxon>Embryophyta</taxon>
        <taxon>Tracheophyta</taxon>
        <taxon>Spermatophyta</taxon>
        <taxon>Magnoliopsida</taxon>
        <taxon>eudicotyledons</taxon>
        <taxon>Gunneridae</taxon>
        <taxon>Pentapetalae</taxon>
        <taxon>asterids</taxon>
        <taxon>lamiids</taxon>
        <taxon>Solanales</taxon>
        <taxon>Solanaceae</taxon>
        <taxon>Solanoideae</taxon>
        <taxon>Datureae</taxon>
        <taxon>Datura</taxon>
    </lineage>
</organism>
<feature type="non-terminal residue" evidence="1">
    <location>
        <position position="1"/>
    </location>
</feature>
<sequence>GFEDIRINEKDRYMGRLGEHEQFIDSSNYDSDDNTDVLDVEAVRGVDLPGRSKSKKTRKLSIIGVFPINYLREDLQLGTEVGLTVMEDIQKGFHAAWMKCYQMLKLESMLDTCGPIGIKTKRKRRGENNFEDVLRQVLK</sequence>
<reference evidence="1 2" key="1">
    <citation type="journal article" date="2021" name="BMC Genomics">
        <title>Datura genome reveals duplications of psychoactive alkaloid biosynthetic genes and high mutation rate following tissue culture.</title>
        <authorList>
            <person name="Rajewski A."/>
            <person name="Carter-House D."/>
            <person name="Stajich J."/>
            <person name="Litt A."/>
        </authorList>
    </citation>
    <scope>NUCLEOTIDE SEQUENCE [LARGE SCALE GENOMIC DNA]</scope>
    <source>
        <strain evidence="1">AR-01</strain>
    </source>
</reference>
<name>A0ABS8VI23_DATST</name>
<comment type="caution">
    <text evidence="1">The sequence shown here is derived from an EMBL/GenBank/DDBJ whole genome shotgun (WGS) entry which is preliminary data.</text>
</comment>
<evidence type="ECO:0000313" key="1">
    <source>
        <dbReference type="EMBL" id="MCD9646931.1"/>
    </source>
</evidence>
<dbReference type="EMBL" id="JACEIK010004971">
    <property type="protein sequence ID" value="MCD9646931.1"/>
    <property type="molecule type" value="Genomic_DNA"/>
</dbReference>
<accession>A0ABS8VI23</accession>
<evidence type="ECO:0000313" key="2">
    <source>
        <dbReference type="Proteomes" id="UP000823775"/>
    </source>
</evidence>
<keyword evidence="2" id="KW-1185">Reference proteome</keyword>
<protein>
    <submittedName>
        <fullName evidence="1">Uncharacterized protein</fullName>
    </submittedName>
</protein>
<proteinExistence type="predicted"/>